<feature type="region of interest" description="Disordered" evidence="1">
    <location>
        <begin position="1"/>
        <end position="30"/>
    </location>
</feature>
<accession>A0A5J9V8M5</accession>
<dbReference type="GO" id="GO:0030915">
    <property type="term" value="C:Smc5-Smc6 complex"/>
    <property type="evidence" value="ECO:0007669"/>
    <property type="project" value="InterPro"/>
</dbReference>
<keyword evidence="3" id="KW-1185">Reference proteome</keyword>
<dbReference type="Proteomes" id="UP000324897">
    <property type="component" value="Chromosome 1"/>
</dbReference>
<organism evidence="2 3">
    <name type="scientific">Eragrostis curvula</name>
    <name type="common">weeping love grass</name>
    <dbReference type="NCBI Taxonomy" id="38414"/>
    <lineage>
        <taxon>Eukaryota</taxon>
        <taxon>Viridiplantae</taxon>
        <taxon>Streptophyta</taxon>
        <taxon>Embryophyta</taxon>
        <taxon>Tracheophyta</taxon>
        <taxon>Spermatophyta</taxon>
        <taxon>Magnoliopsida</taxon>
        <taxon>Liliopsida</taxon>
        <taxon>Poales</taxon>
        <taxon>Poaceae</taxon>
        <taxon>PACMAD clade</taxon>
        <taxon>Chloridoideae</taxon>
        <taxon>Eragrostideae</taxon>
        <taxon>Eragrostidinae</taxon>
        <taxon>Eragrostis</taxon>
    </lineage>
</organism>
<dbReference type="PANTHER" id="PTHR37243:SF2">
    <property type="entry name" value="NEGATIVE REGULATOR OF SYSTEMIC ACQUIRED RESISTANCE SNI1"/>
    <property type="match status" value="1"/>
</dbReference>
<dbReference type="OrthoDB" id="1885692at2759"/>
<dbReference type="AlphaFoldDB" id="A0A5J9V8M5"/>
<dbReference type="InterPro" id="IPR034561">
    <property type="entry name" value="SNI1"/>
</dbReference>
<reference evidence="2 3" key="1">
    <citation type="journal article" date="2019" name="Sci. Rep.">
        <title>A high-quality genome of Eragrostis curvula grass provides insights into Poaceae evolution and supports new strategies to enhance forage quality.</title>
        <authorList>
            <person name="Carballo J."/>
            <person name="Santos B.A.C.M."/>
            <person name="Zappacosta D."/>
            <person name="Garbus I."/>
            <person name="Selva J.P."/>
            <person name="Gallo C.A."/>
            <person name="Diaz A."/>
            <person name="Albertini E."/>
            <person name="Caccamo M."/>
            <person name="Echenique V."/>
        </authorList>
    </citation>
    <scope>NUCLEOTIDE SEQUENCE [LARGE SCALE GENOMIC DNA]</scope>
    <source>
        <strain evidence="3">cv. Victoria</strain>
        <tissue evidence="2">Leaf</tissue>
    </source>
</reference>
<evidence type="ECO:0000313" key="3">
    <source>
        <dbReference type="Proteomes" id="UP000324897"/>
    </source>
</evidence>
<dbReference type="GO" id="GO:0045892">
    <property type="term" value="P:negative regulation of DNA-templated transcription"/>
    <property type="evidence" value="ECO:0007669"/>
    <property type="project" value="InterPro"/>
</dbReference>
<feature type="non-terminal residue" evidence="2">
    <location>
        <position position="1"/>
    </location>
</feature>
<name>A0A5J9V8M5_9POAL</name>
<dbReference type="GO" id="GO:0010113">
    <property type="term" value="P:negative regulation of systemic acquired resistance"/>
    <property type="evidence" value="ECO:0007669"/>
    <property type="project" value="TreeGrafter"/>
</dbReference>
<dbReference type="GO" id="GO:0000976">
    <property type="term" value="F:transcription cis-regulatory region binding"/>
    <property type="evidence" value="ECO:0007669"/>
    <property type="project" value="TreeGrafter"/>
</dbReference>
<feature type="compositionally biased region" description="Low complexity" evidence="1">
    <location>
        <begin position="18"/>
        <end position="28"/>
    </location>
</feature>
<proteinExistence type="predicted"/>
<dbReference type="PANTHER" id="PTHR37243">
    <property type="entry name" value="NEGATIVE REGULATOR OF SYSTEMIC ACQUIRED RESISTANCE SNI1"/>
    <property type="match status" value="1"/>
</dbReference>
<comment type="caution">
    <text evidence="2">The sequence shown here is derived from an EMBL/GenBank/DDBJ whole genome shotgun (WGS) entry which is preliminary data.</text>
</comment>
<dbReference type="EMBL" id="RWGY01000011">
    <property type="protein sequence ID" value="TVU32315.1"/>
    <property type="molecule type" value="Genomic_DNA"/>
</dbReference>
<evidence type="ECO:0000313" key="2">
    <source>
        <dbReference type="EMBL" id="TVU32315.1"/>
    </source>
</evidence>
<gene>
    <name evidence="2" type="ORF">EJB05_24040</name>
</gene>
<sequence>GTQEARPNPPNPTKKMAASRAPPSTAAADGGIEENAMAILDSSGIKDSRDLHDDQAAFLEAVRSACLAADNPSAPSWRMCNAVFQILRNSSSLELGVASFHLLMELDKSTALSFSVWGLQYPRTYLKDSGSGQALVVVSEAWSPFLLRNNAVCAESGGDETSSGHLFNPSRFSLLIEDLVEMTNATDVDSRNKAMKNMMSFQYLINTLEADFVPRHIAYKESLDWVIFRESMLNMLLGSRKMVFKSLVKNCMYILQNQYHREAEDSIPSEGASAKSASDLDSNLNFSFELERTLLSLRKLFIMVMNLDLIRKQADSSGLTSRADGFRNPVMEVILDELTYNTSYLSPFLSDKCQIYSQNCNYVETETFLEWKWKLEIILQYFSKYCGKTAVRTRRSDNSQQDLKLESILSFFLTATSAKAIVKKMNSEVAQLLLAHAYQILLPNSRENNLKVCLSVQGDSSDMTATTEKIGATLQQISCNLISAFQNLRKVNPNIQISPFEKEALFTAATFTRNLKNEES</sequence>
<evidence type="ECO:0000256" key="1">
    <source>
        <dbReference type="SAM" id="MobiDB-lite"/>
    </source>
</evidence>
<protein>
    <submittedName>
        <fullName evidence="2">Uncharacterized protein</fullName>
    </submittedName>
</protein>
<dbReference type="GO" id="GO:0006974">
    <property type="term" value="P:DNA damage response"/>
    <property type="evidence" value="ECO:0007669"/>
    <property type="project" value="InterPro"/>
</dbReference>
<dbReference type="GO" id="GO:0005634">
    <property type="term" value="C:nucleus"/>
    <property type="evidence" value="ECO:0007669"/>
    <property type="project" value="InterPro"/>
</dbReference>
<dbReference type="Gramene" id="TVU32315">
    <property type="protein sequence ID" value="TVU32315"/>
    <property type="gene ID" value="EJB05_24040"/>
</dbReference>